<comment type="caution">
    <text evidence="3">The sequence shown here is derived from an EMBL/GenBank/DDBJ whole genome shotgun (WGS) entry which is preliminary data.</text>
</comment>
<reference evidence="3 4" key="1">
    <citation type="submission" date="2014-03" db="EMBL/GenBank/DDBJ databases">
        <title>The draft genome sequence of Thalassospira alkalitolerans JCM 18968.</title>
        <authorList>
            <person name="Lai Q."/>
            <person name="Shao Z."/>
        </authorList>
    </citation>
    <scope>NUCLEOTIDE SEQUENCE [LARGE SCALE GENOMIC DNA]</scope>
    <source>
        <strain evidence="3 4">JCM 18968</strain>
    </source>
</reference>
<evidence type="ECO:0000259" key="2">
    <source>
        <dbReference type="SMART" id="SM01080"/>
    </source>
</evidence>
<dbReference type="EMBL" id="JFKB01000001">
    <property type="protein sequence ID" value="OSQ50412.1"/>
    <property type="molecule type" value="Genomic_DNA"/>
</dbReference>
<keyword evidence="1" id="KW-0812">Transmembrane</keyword>
<feature type="transmembrane region" description="Helical" evidence="1">
    <location>
        <begin position="537"/>
        <end position="561"/>
    </location>
</feature>
<feature type="transmembrane region" description="Helical" evidence="1">
    <location>
        <begin position="20"/>
        <end position="36"/>
    </location>
</feature>
<feature type="transmembrane region" description="Helical" evidence="1">
    <location>
        <begin position="573"/>
        <end position="592"/>
    </location>
</feature>
<dbReference type="SMART" id="SM01080">
    <property type="entry name" value="CHASE2"/>
    <property type="match status" value="1"/>
</dbReference>
<evidence type="ECO:0000313" key="3">
    <source>
        <dbReference type="EMBL" id="OSQ50412.1"/>
    </source>
</evidence>
<dbReference type="Pfam" id="PF05226">
    <property type="entry name" value="CHASE2"/>
    <property type="match status" value="1"/>
</dbReference>
<gene>
    <name evidence="3" type="ORF">TALK_02905</name>
</gene>
<dbReference type="STRING" id="1293890.TALK_02905"/>
<dbReference type="RefSeq" id="WP_085615613.1">
    <property type="nucleotide sequence ID" value="NZ_JFKB01000001.1"/>
</dbReference>
<evidence type="ECO:0000256" key="1">
    <source>
        <dbReference type="SAM" id="Phobius"/>
    </source>
</evidence>
<organism evidence="3 4">
    <name type="scientific">Thalassospira alkalitolerans</name>
    <dbReference type="NCBI Taxonomy" id="1293890"/>
    <lineage>
        <taxon>Bacteria</taxon>
        <taxon>Pseudomonadati</taxon>
        <taxon>Pseudomonadota</taxon>
        <taxon>Alphaproteobacteria</taxon>
        <taxon>Rhodospirillales</taxon>
        <taxon>Thalassospiraceae</taxon>
        <taxon>Thalassospira</taxon>
    </lineage>
</organism>
<keyword evidence="1" id="KW-1133">Transmembrane helix</keyword>
<feature type="domain" description="CHASE2" evidence="2">
    <location>
        <begin position="50"/>
        <end position="471"/>
    </location>
</feature>
<sequence length="605" mass="68489">MSKKDQDKPSVRLVPRWRYVGWIGTVVLGAWLLMRLEPEEISRPVDEYSYALFNRIFSSVVYEAENTDTIGVVIVDDDALRDMRSSWPVPYGLHARVLDGIFYEQPLAVFLDFTLRDRRGPPGPDVGAENAGNYPQNYVLDQSLNRLMLVLKKYHESGIPVFITAAELKSWEQNEVLEELAAYVTPVAGWGDAKSQSDVRGISYSLYPDKPNQNDSHNADQSYLKSAALTLYEDLCLRKAKLQASEKGSKNVVKNWNCDGVISYDGKEKLYGITDAWREYSRDRLMSLIWPEKQSAYDGWTSGVLNADLQDEDKDQNLGHPYRCPAANQSDISSWQQVIRNIGYVLGVGERPEVRCVPFDTISSAHVLFEAPKPATFDDDQDSGTFSGRTWRSEFAGRVVMYGFNLQGFQDVIQPPTIDAGVAGVYLHAMALENLLTNGWGYLSDQAIVRWPVFGKFGLDIDSIEIVTLILVFGFRLTVMWIMRKYWPSPMTKSRTIKFFGLGSFWRHKFNAAKNVIWNIPENLGKAKYRKPLWRTLFVLFLLLLDAVIVCGIVVSSAFWLEYSYLALAPANWLGILGLAFVTYPVFVASLFRGSEHEEGDEKAS</sequence>
<protein>
    <recommendedName>
        <fullName evidence="2">CHASE2 domain-containing protein</fullName>
    </recommendedName>
</protein>
<accession>A0A1Y2LGQ2</accession>
<dbReference type="OrthoDB" id="7348688at2"/>
<name>A0A1Y2LGQ2_9PROT</name>
<feature type="transmembrane region" description="Helical" evidence="1">
    <location>
        <begin position="466"/>
        <end position="483"/>
    </location>
</feature>
<evidence type="ECO:0000313" key="4">
    <source>
        <dbReference type="Proteomes" id="UP000193396"/>
    </source>
</evidence>
<keyword evidence="1" id="KW-0472">Membrane</keyword>
<dbReference type="InterPro" id="IPR007890">
    <property type="entry name" value="CHASE2"/>
</dbReference>
<dbReference type="Proteomes" id="UP000193396">
    <property type="component" value="Unassembled WGS sequence"/>
</dbReference>
<dbReference type="AlphaFoldDB" id="A0A1Y2LGQ2"/>
<keyword evidence="4" id="KW-1185">Reference proteome</keyword>
<proteinExistence type="predicted"/>